<dbReference type="EnsemblPlants" id="Bo7g119680.1">
    <property type="protein sequence ID" value="Bo7g119680.1"/>
    <property type="gene ID" value="Bo7g119680"/>
</dbReference>
<feature type="compositionally biased region" description="Polar residues" evidence="2">
    <location>
        <begin position="169"/>
        <end position="183"/>
    </location>
</feature>
<reference evidence="3" key="2">
    <citation type="submission" date="2015-03" db="UniProtKB">
        <authorList>
            <consortium name="EnsemblPlants"/>
        </authorList>
    </citation>
    <scope>IDENTIFICATION</scope>
</reference>
<keyword evidence="4" id="KW-1185">Reference proteome</keyword>
<dbReference type="InterPro" id="IPR045322">
    <property type="entry name" value="HECTD1/TRIP12-like"/>
</dbReference>
<dbReference type="HOGENOM" id="CLU_856189_0_0_1"/>
<accession>A0A0D3DIH0</accession>
<organism evidence="3 4">
    <name type="scientific">Brassica oleracea var. oleracea</name>
    <dbReference type="NCBI Taxonomy" id="109376"/>
    <lineage>
        <taxon>Eukaryota</taxon>
        <taxon>Viridiplantae</taxon>
        <taxon>Streptophyta</taxon>
        <taxon>Embryophyta</taxon>
        <taxon>Tracheophyta</taxon>
        <taxon>Spermatophyta</taxon>
        <taxon>Magnoliopsida</taxon>
        <taxon>eudicotyledons</taxon>
        <taxon>Gunneridae</taxon>
        <taxon>Pentapetalae</taxon>
        <taxon>rosids</taxon>
        <taxon>malvids</taxon>
        <taxon>Brassicales</taxon>
        <taxon>Brassicaceae</taxon>
        <taxon>Brassiceae</taxon>
        <taxon>Brassica</taxon>
    </lineage>
</organism>
<dbReference type="Gramene" id="Bo7g119680.1">
    <property type="protein sequence ID" value="Bo7g119680.1"/>
    <property type="gene ID" value="Bo7g119680"/>
</dbReference>
<dbReference type="PANTHER" id="PTHR45670:SF1">
    <property type="entry name" value="E3 UBIQUITIN-PROTEIN LIGASE HECTD1"/>
    <property type="match status" value="1"/>
</dbReference>
<dbReference type="GO" id="GO:0000209">
    <property type="term" value="P:protein polyubiquitination"/>
    <property type="evidence" value="ECO:0007669"/>
    <property type="project" value="TreeGrafter"/>
</dbReference>
<keyword evidence="1" id="KW-0808">Transferase</keyword>
<feature type="region of interest" description="Disordered" evidence="2">
    <location>
        <begin position="169"/>
        <end position="193"/>
    </location>
</feature>
<name>A0A0D3DIH0_BRAOL</name>
<dbReference type="STRING" id="109376.A0A0D3DIH0"/>
<evidence type="ECO:0000256" key="1">
    <source>
        <dbReference type="ARBA" id="ARBA00022679"/>
    </source>
</evidence>
<evidence type="ECO:0000313" key="3">
    <source>
        <dbReference type="EnsemblPlants" id="Bo7g119680.1"/>
    </source>
</evidence>
<evidence type="ECO:0000256" key="2">
    <source>
        <dbReference type="SAM" id="MobiDB-lite"/>
    </source>
</evidence>
<dbReference type="AlphaFoldDB" id="A0A0D3DIH0"/>
<dbReference type="eggNOG" id="KOG0168">
    <property type="taxonomic scope" value="Eukaryota"/>
</dbReference>
<dbReference type="Proteomes" id="UP000032141">
    <property type="component" value="Chromosome C7"/>
</dbReference>
<sequence>MGVSLKRRRRFSLACASKRLALSTAANMCMKLPSDASDYVMGAVPLLTNLLQYHDSKMNYATTAWSLKLRLFFPLPIQDVGKHLSGLILLLPTCASGSPLGSRTLLLLGISSILKDILLGSAVSAYASVSPALSRPADQIFEIVNLANELLPPLPQGVISLPTAGTNTLVKGSGQKKPSLSTSGKREDSLKVSPRQKLLSDQPELLQQFGLDLLPVLVQEIAYGPPTTFRRNFDGCKEVRRNSVGIFQFQTAIQRSYIFVGNGHMVRRKFVGKFRRNTDDYTVNRNIVGSSSVYSDDLCFVGIPSEMADGIPTTSNFWFSSEIGR</sequence>
<proteinExistence type="predicted"/>
<evidence type="ECO:0000313" key="4">
    <source>
        <dbReference type="Proteomes" id="UP000032141"/>
    </source>
</evidence>
<dbReference type="PANTHER" id="PTHR45670">
    <property type="entry name" value="E3 UBIQUITIN-PROTEIN LIGASE TRIP12"/>
    <property type="match status" value="1"/>
</dbReference>
<protein>
    <submittedName>
        <fullName evidence="3">Uncharacterized protein</fullName>
    </submittedName>
</protein>
<dbReference type="GO" id="GO:0061630">
    <property type="term" value="F:ubiquitin protein ligase activity"/>
    <property type="evidence" value="ECO:0007669"/>
    <property type="project" value="InterPro"/>
</dbReference>
<reference evidence="3 4" key="1">
    <citation type="journal article" date="2014" name="Genome Biol.">
        <title>Transcriptome and methylome profiling reveals relics of genome dominance in the mesopolyploid Brassica oleracea.</title>
        <authorList>
            <person name="Parkin I.A."/>
            <person name="Koh C."/>
            <person name="Tang H."/>
            <person name="Robinson S.J."/>
            <person name="Kagale S."/>
            <person name="Clarke W.E."/>
            <person name="Town C.D."/>
            <person name="Nixon J."/>
            <person name="Krishnakumar V."/>
            <person name="Bidwell S.L."/>
            <person name="Denoeud F."/>
            <person name="Belcram H."/>
            <person name="Links M.G."/>
            <person name="Just J."/>
            <person name="Clarke C."/>
            <person name="Bender T."/>
            <person name="Huebert T."/>
            <person name="Mason A.S."/>
            <person name="Pires J.C."/>
            <person name="Barker G."/>
            <person name="Moore J."/>
            <person name="Walley P.G."/>
            <person name="Manoli S."/>
            <person name="Batley J."/>
            <person name="Edwards D."/>
            <person name="Nelson M.N."/>
            <person name="Wang X."/>
            <person name="Paterson A.H."/>
            <person name="King G."/>
            <person name="Bancroft I."/>
            <person name="Chalhoub B."/>
            <person name="Sharpe A.G."/>
        </authorList>
    </citation>
    <scope>NUCLEOTIDE SEQUENCE</scope>
    <source>
        <strain evidence="3 4">cv. TO1000</strain>
    </source>
</reference>
<dbReference type="OMA" id="LLMHLIM"/>
<dbReference type="GO" id="GO:0043161">
    <property type="term" value="P:proteasome-mediated ubiquitin-dependent protein catabolic process"/>
    <property type="evidence" value="ECO:0007669"/>
    <property type="project" value="TreeGrafter"/>
</dbReference>